<organism evidence="2 3">
    <name type="scientific">Rhodoferax sediminis</name>
    <dbReference type="NCBI Taxonomy" id="2509614"/>
    <lineage>
        <taxon>Bacteria</taxon>
        <taxon>Pseudomonadati</taxon>
        <taxon>Pseudomonadota</taxon>
        <taxon>Betaproteobacteria</taxon>
        <taxon>Burkholderiales</taxon>
        <taxon>Comamonadaceae</taxon>
        <taxon>Rhodoferax</taxon>
    </lineage>
</organism>
<reference evidence="2 3" key="1">
    <citation type="submission" date="2019-01" db="EMBL/GenBank/DDBJ databases">
        <title>Genomic insights into a novel species Rhodoferax sp.</title>
        <authorList>
            <person name="Jin L."/>
        </authorList>
    </citation>
    <scope>NUCLEOTIDE SEQUENCE [LARGE SCALE GENOMIC DNA]</scope>
    <source>
        <strain evidence="2 3">CHu59-6-5</strain>
    </source>
</reference>
<feature type="domain" description="Integrase catalytic" evidence="1">
    <location>
        <begin position="264"/>
        <end position="448"/>
    </location>
</feature>
<evidence type="ECO:0000259" key="1">
    <source>
        <dbReference type="PROSITE" id="PS50994"/>
    </source>
</evidence>
<dbReference type="OrthoDB" id="5439087at2"/>
<evidence type="ECO:0000313" key="3">
    <source>
        <dbReference type="Proteomes" id="UP000316798"/>
    </source>
</evidence>
<dbReference type="Gene3D" id="3.30.420.10">
    <property type="entry name" value="Ribonuclease H-like superfamily/Ribonuclease H"/>
    <property type="match status" value="1"/>
</dbReference>
<dbReference type="InterPro" id="IPR001584">
    <property type="entry name" value="Integrase_cat-core"/>
</dbReference>
<dbReference type="PROSITE" id="PS50994">
    <property type="entry name" value="INTEGRASE"/>
    <property type="match status" value="1"/>
</dbReference>
<name>A0A515D7J5_9BURK</name>
<protein>
    <submittedName>
        <fullName evidence="2">Transposase</fullName>
    </submittedName>
</protein>
<dbReference type="GO" id="GO:0015074">
    <property type="term" value="P:DNA integration"/>
    <property type="evidence" value="ECO:0007669"/>
    <property type="project" value="InterPro"/>
</dbReference>
<sequence length="669" mass="76395">MQFSLHSGLMLSHGDKAYELMRLVEDDVVLEETLTRRPKTMRRTDLLNGIWDKHWRILIDVPNSSPPEELADVGPRDLSTLVERDLQVVTRKMAYVEGIRKRKLRRGMRKKIQDLIPKIAKNIEDEKPPSASSVMDWCRDYEKSGNSPWALVDGNLRRRRHKRLKPRVEEVIRRVLKNEYFNLNRLTIRHAADMIARELTVLVKAGEVEEKDGKVSYSTVAKRVLDVDVYDRVRSREGADRARAVMRTTFKGSRSWYVLQRVEVDHTPLNWVVLDDRTSIPLGRPVLTVVVDSFSGYVLGFYISFYGPGVTSVCGVLRNAVMPKVGLCAGVELEHPWLAEGLGDEWALDNGLEFHSKVFKLISWTLGIDLMYCRVRTPWSKPKVERFFGNLNFLTLTKGRVHQSKANIPRYDPYSDACIYFSDLVRGLLMYVVDEYPFNPNERKLLRPYDQFAEGLERCPPVNYPGTWDDLRLVSGMSAELTVGPGGVELRGIPYGGGELLAMRKRTGERIKTLVKWDPDDINQISIRNPIDQSWITSFSRIPEYTLGLSWNQHLQIRKYAREKLKVSGAYDTLQATRLRMHEFWQNAIKLPTRHKIREFDAGVLSGVTSAKVLGQESNLRTQPGPKDAANSVHAAGLASSPIIVADDEFDIDVRAIPTFNTYNSRRGA</sequence>
<proteinExistence type="predicted"/>
<dbReference type="InterPro" id="IPR036397">
    <property type="entry name" value="RNaseH_sf"/>
</dbReference>
<dbReference type="GO" id="GO:0003676">
    <property type="term" value="F:nucleic acid binding"/>
    <property type="evidence" value="ECO:0007669"/>
    <property type="project" value="InterPro"/>
</dbReference>
<dbReference type="EMBL" id="CP035503">
    <property type="protein sequence ID" value="QDL36379.1"/>
    <property type="molecule type" value="Genomic_DNA"/>
</dbReference>
<dbReference type="KEGG" id="rhf:EUB48_02975"/>
<dbReference type="RefSeq" id="WP_142817550.1">
    <property type="nucleotide sequence ID" value="NZ_CP035503.1"/>
</dbReference>
<dbReference type="InterPro" id="IPR012337">
    <property type="entry name" value="RNaseH-like_sf"/>
</dbReference>
<gene>
    <name evidence="2" type="ORF">EUB48_02975</name>
</gene>
<dbReference type="AlphaFoldDB" id="A0A515D7J5"/>
<dbReference type="Proteomes" id="UP000316798">
    <property type="component" value="Chromosome"/>
</dbReference>
<dbReference type="SUPFAM" id="SSF53098">
    <property type="entry name" value="Ribonuclease H-like"/>
    <property type="match status" value="1"/>
</dbReference>
<accession>A0A515D7J5</accession>
<keyword evidence="3" id="KW-1185">Reference proteome</keyword>
<evidence type="ECO:0000313" key="2">
    <source>
        <dbReference type="EMBL" id="QDL36379.1"/>
    </source>
</evidence>